<keyword evidence="1" id="KW-0812">Transmembrane</keyword>
<evidence type="ECO:0000256" key="1">
    <source>
        <dbReference type="SAM" id="Phobius"/>
    </source>
</evidence>
<evidence type="ECO:0000313" key="3">
    <source>
        <dbReference type="Proteomes" id="UP000325516"/>
    </source>
</evidence>
<evidence type="ECO:0000313" key="2">
    <source>
        <dbReference type="EMBL" id="QEW03996.1"/>
    </source>
</evidence>
<gene>
    <name evidence="2" type="ORF">F6J85_13460</name>
</gene>
<protein>
    <submittedName>
        <fullName evidence="2">Uncharacterized protein</fullName>
    </submittedName>
</protein>
<sequence length="170" mass="18427">MATFGILLTVEALTPGRLSGSPSIDLAIAGILVALVVGAPAVLVLWMLHRSGRRLARAAGYWSALPYRTGARRPMVSDYFTARWVGYSPDLLPRIITVASAFLASAFSVSMIYYFVAVSPDPAFVVAACLWSVLFLAVTAGQFGGVQRIQNGYGHRDPLGHDRRMRRSRA</sequence>
<name>A0A5J6L6F1_9MICO</name>
<accession>A0A5J6L6F1</accession>
<reference evidence="3" key="1">
    <citation type="submission" date="2019-09" db="EMBL/GenBank/DDBJ databases">
        <title>Mumia zhuanghuii sp. nov. isolated from the intestinal contents of plateau pika (Ochotona curzoniae) in the Qinghai-Tibet plateau of China.</title>
        <authorList>
            <person name="Tian Z."/>
        </authorList>
    </citation>
    <scope>NUCLEOTIDE SEQUENCE [LARGE SCALE GENOMIC DNA]</scope>
    <source>
        <strain evidence="3">L-031</strain>
    </source>
</reference>
<feature type="transmembrane region" description="Helical" evidence="1">
    <location>
        <begin position="122"/>
        <end position="146"/>
    </location>
</feature>
<dbReference type="RefSeq" id="WP_150925703.1">
    <property type="nucleotide sequence ID" value="NZ_CP044232.1"/>
</dbReference>
<keyword evidence="1" id="KW-0472">Membrane</keyword>
<feature type="transmembrane region" description="Helical" evidence="1">
    <location>
        <begin position="91"/>
        <end position="116"/>
    </location>
</feature>
<dbReference type="Proteomes" id="UP000325516">
    <property type="component" value="Chromosome"/>
</dbReference>
<dbReference type="EMBL" id="CP044232">
    <property type="protein sequence ID" value="QEW03996.1"/>
    <property type="molecule type" value="Genomic_DNA"/>
</dbReference>
<dbReference type="AlphaFoldDB" id="A0A5J6L6F1"/>
<dbReference type="KEGG" id="mlz:F6J85_13460"/>
<proteinExistence type="predicted"/>
<organism evidence="2 3">
    <name type="scientific">Microbacterium lushaniae</name>
    <dbReference type="NCBI Taxonomy" id="2614639"/>
    <lineage>
        <taxon>Bacteria</taxon>
        <taxon>Bacillati</taxon>
        <taxon>Actinomycetota</taxon>
        <taxon>Actinomycetes</taxon>
        <taxon>Micrococcales</taxon>
        <taxon>Microbacteriaceae</taxon>
        <taxon>Microbacterium</taxon>
    </lineage>
</organism>
<keyword evidence="1" id="KW-1133">Transmembrane helix</keyword>
<keyword evidence="3" id="KW-1185">Reference proteome</keyword>
<feature type="transmembrane region" description="Helical" evidence="1">
    <location>
        <begin position="28"/>
        <end position="48"/>
    </location>
</feature>